<accession>A0A377G652</accession>
<reference evidence="3 4" key="1">
    <citation type="submission" date="2018-06" db="EMBL/GenBank/DDBJ databases">
        <authorList>
            <consortium name="Pathogen Informatics"/>
            <person name="Doyle S."/>
        </authorList>
    </citation>
    <scope>NUCLEOTIDE SEQUENCE [LARGE SCALE GENOMIC DNA]</scope>
    <source>
        <strain evidence="3 4">NCTC11370</strain>
    </source>
</reference>
<dbReference type="InterPro" id="IPR049968">
    <property type="entry name" value="T4SS_AnkD"/>
</dbReference>
<protein>
    <submittedName>
        <fullName evidence="3">Uncharacterized protein</fullName>
    </submittedName>
</protein>
<dbReference type="STRING" id="1094715.GCA_000236165_02775"/>
<keyword evidence="4" id="KW-1185">Reference proteome</keyword>
<dbReference type="Proteomes" id="UP000254554">
    <property type="component" value="Unassembled WGS sequence"/>
</dbReference>
<feature type="region of interest" description="Disordered" evidence="2">
    <location>
        <begin position="422"/>
        <end position="448"/>
    </location>
</feature>
<gene>
    <name evidence="3" type="ORF">NCTC11370_00307</name>
</gene>
<feature type="repeat" description="ANK" evidence="1">
    <location>
        <begin position="84"/>
        <end position="116"/>
    </location>
</feature>
<dbReference type="GeneID" id="93293686"/>
<dbReference type="InterPro" id="IPR002110">
    <property type="entry name" value="Ankyrin_rpt"/>
</dbReference>
<sequence>MTELSAPKSTVMSNTDLAQDKLKGLQKEKIDQERFIQELFLFFQQMLASILKNQLDPKAELNDLAKDCGYQDLPTALNSAKNARGQSPLVQALQNQDFALAQTLLNSGAQYDVQALDEYDIAIRSQRGQEALQQKTITPPEGGYASRPDSLHPVKEFGLVLGIVMESSIDKTSSQRAHIGPTYQLMSESVKEYSQDCKSQPAKKDFGQIADAFAFANKEANFQFSTPEGSPKAGEALSERIQSGKVTSVPISCKGHAMGLSFVPVEGNPDKTYLVFTNRGIGSSGKPGTQIYEVNTKDVTPGFVNDMLNGHNNGQSHAQITEKIQGVTKGQDPIYVLDQKGQKYDNCTVANTRANIHGILLCQEANRKGGFENVTQEVKDEVKGRYKEYTGDMRDKKIQKLERALQEQPDNPDLKALAKGYMEKPNHKHSDILQSAANEEYNEPIPMK</sequence>
<dbReference type="RefSeq" id="WP_010652466.1">
    <property type="nucleotide sequence ID" value="NZ_JAPHOO010000002.1"/>
</dbReference>
<evidence type="ECO:0000256" key="2">
    <source>
        <dbReference type="SAM" id="MobiDB-lite"/>
    </source>
</evidence>
<dbReference type="NCBIfam" id="NF043020">
    <property type="entry name" value="T4SS_AnkD"/>
    <property type="match status" value="1"/>
</dbReference>
<name>A0A377G652_9GAMM</name>
<dbReference type="EMBL" id="UGGT01000001">
    <property type="protein sequence ID" value="STO20254.1"/>
    <property type="molecule type" value="Genomic_DNA"/>
</dbReference>
<organism evidence="3 4">
    <name type="scientific">Fluoribacter dumoffii</name>
    <dbReference type="NCBI Taxonomy" id="463"/>
    <lineage>
        <taxon>Bacteria</taxon>
        <taxon>Pseudomonadati</taxon>
        <taxon>Pseudomonadota</taxon>
        <taxon>Gammaproteobacteria</taxon>
        <taxon>Legionellales</taxon>
        <taxon>Legionellaceae</taxon>
        <taxon>Fluoribacter</taxon>
    </lineage>
</organism>
<evidence type="ECO:0000313" key="4">
    <source>
        <dbReference type="Proteomes" id="UP000254554"/>
    </source>
</evidence>
<dbReference type="PROSITE" id="PS50088">
    <property type="entry name" value="ANK_REPEAT"/>
    <property type="match status" value="1"/>
</dbReference>
<evidence type="ECO:0000256" key="1">
    <source>
        <dbReference type="PROSITE-ProRule" id="PRU00023"/>
    </source>
</evidence>
<dbReference type="AlphaFoldDB" id="A0A377G652"/>
<proteinExistence type="predicted"/>
<evidence type="ECO:0000313" key="3">
    <source>
        <dbReference type="EMBL" id="STO20254.1"/>
    </source>
</evidence>
<keyword evidence="1" id="KW-0040">ANK repeat</keyword>
<dbReference type="OrthoDB" id="5652925at2"/>
<feature type="compositionally biased region" description="Basic and acidic residues" evidence="2">
    <location>
        <begin position="422"/>
        <end position="431"/>
    </location>
</feature>